<accession>B8A057</accession>
<protein>
    <submittedName>
        <fullName evidence="1">Uncharacterized protein</fullName>
    </submittedName>
</protein>
<dbReference type="AlphaFoldDB" id="B8A057"/>
<reference evidence="1" key="1">
    <citation type="journal article" date="2009" name="PLoS Genet.">
        <title>Sequencing, mapping, and analysis of 27,455 maize full-length cDNAs.</title>
        <authorList>
            <person name="Soderlund C."/>
            <person name="Descour A."/>
            <person name="Kudrna D."/>
            <person name="Bomhoff M."/>
            <person name="Boyd L."/>
            <person name="Currie J."/>
            <person name="Angelova A."/>
            <person name="Collura K."/>
            <person name="Wissotski M."/>
            <person name="Ashley E."/>
            <person name="Morrow D."/>
            <person name="Fernandes J."/>
            <person name="Walbot V."/>
            <person name="Yu Y."/>
        </authorList>
    </citation>
    <scope>NUCLEOTIDE SEQUENCE</scope>
    <source>
        <strain evidence="1">B73</strain>
    </source>
</reference>
<evidence type="ECO:0000313" key="1">
    <source>
        <dbReference type="EMBL" id="ACL53556.1"/>
    </source>
</evidence>
<sequence length="437" mass="48243">MPAKLEPPNKSLQIVYIVCRVKKKRITIHKCEHVLPQSMWQRFIWSEQELLLEKRHAVLWLVLGVAHRLVRLLLLLLLLLVVVRVIRVRRAHRVAEPGQGEAASLRGRHRRALVARGLLWRHLRRQRGAVERGAAARRGHVVVVLALVRGDHRARVVARALHVLPHQTPCPRALVVAPRVRVALDDLLPVLAPPVAVVQDVDVAHRLHDNPRLPHRPVVAGHRHRAPCCVGVATVFPPSLGVGFIVVEIVGAEATAQPRAHAVDLVAVAAEGPGRVLRRHHGCSGQRAPGMLGHHRVAGALHHVRRRRRAGAPARTLRLRVVVRALVHDLRDLAVRRLLHLLLGGAAREAALVVAARVLAPLHLLLPVLAPVVPVVRRRAVALPLLAEAGSRAVAAAGAEHVASLRRRRLELRRRFLVGPRLLLQHLAAVRVSYSSL</sequence>
<dbReference type="EMBL" id="BT054949">
    <property type="protein sequence ID" value="ACL53556.1"/>
    <property type="molecule type" value="mRNA"/>
</dbReference>
<proteinExistence type="evidence at transcript level"/>
<name>B8A057_MAIZE</name>
<organism evidence="1">
    <name type="scientific">Zea mays</name>
    <name type="common">Maize</name>
    <dbReference type="NCBI Taxonomy" id="4577"/>
    <lineage>
        <taxon>Eukaryota</taxon>
        <taxon>Viridiplantae</taxon>
        <taxon>Streptophyta</taxon>
        <taxon>Embryophyta</taxon>
        <taxon>Tracheophyta</taxon>
        <taxon>Spermatophyta</taxon>
        <taxon>Magnoliopsida</taxon>
        <taxon>Liliopsida</taxon>
        <taxon>Poales</taxon>
        <taxon>Poaceae</taxon>
        <taxon>PACMAD clade</taxon>
        <taxon>Panicoideae</taxon>
        <taxon>Andropogonodae</taxon>
        <taxon>Andropogoneae</taxon>
        <taxon>Tripsacinae</taxon>
        <taxon>Zea</taxon>
    </lineage>
</organism>
<reference evidence="1" key="2">
    <citation type="submission" date="2012-06" db="EMBL/GenBank/DDBJ databases">
        <authorList>
            <person name="Yu Y."/>
            <person name="Currie J."/>
            <person name="Lomeli R."/>
            <person name="Angelova A."/>
            <person name="Collura K."/>
            <person name="Wissotski M."/>
            <person name="Campos D."/>
            <person name="Kudrna D."/>
            <person name="Golser W."/>
            <person name="Ashely E."/>
            <person name="Descour A."/>
            <person name="Fernandes J."/>
            <person name="Soderlund C."/>
            <person name="Walbot V."/>
        </authorList>
    </citation>
    <scope>NUCLEOTIDE SEQUENCE</scope>
    <source>
        <strain evidence="1">B73</strain>
    </source>
</reference>